<keyword evidence="4" id="KW-1185">Reference proteome</keyword>
<dbReference type="PANTHER" id="PTHR35797">
    <property type="entry name" value="PROTEASE-RELATED"/>
    <property type="match status" value="1"/>
</dbReference>
<keyword evidence="1" id="KW-0472">Membrane</keyword>
<evidence type="ECO:0000313" key="4">
    <source>
        <dbReference type="Proteomes" id="UP000431269"/>
    </source>
</evidence>
<gene>
    <name evidence="3" type="ORF">DSM104635_01940</name>
</gene>
<evidence type="ECO:0000256" key="1">
    <source>
        <dbReference type="SAM" id="Phobius"/>
    </source>
</evidence>
<feature type="transmembrane region" description="Helical" evidence="1">
    <location>
        <begin position="117"/>
        <end position="136"/>
    </location>
</feature>
<dbReference type="AlphaFoldDB" id="A0A6I6MK94"/>
<dbReference type="PANTHER" id="PTHR35797:SF1">
    <property type="entry name" value="PROTEASE"/>
    <property type="match status" value="1"/>
</dbReference>
<name>A0A6I6MK94_9CAUL</name>
<sequence length="288" mass="30629">MGVTMRTKQLLIFFALWFVFAVALESAIVAFGFTRFFVTALMWSVGIAAMLTLKLTGQSLTSLGWSWGPARYHWIALLLPLVYAGIAYGGAAAAGLIQFALPTSQAALTEGLGLQSLSPALGFAAAVLIIGTIGMVQSMSTGLGEEIGWRGFLTPRLTAISGFIVATLITGLIWSSWHVPMLVLSDYNGGGDQRFEIASFMIMVIAISGAFAWLRLESGSLWPAATLHASHNLFIQGIFDPLTTRGANEITMVSEFGVVLAAATVVVCVPFWIMGARISRETAAAQSA</sequence>
<feature type="domain" description="CAAX prenyl protease 2/Lysostaphin resistance protein A-like" evidence="2">
    <location>
        <begin position="135"/>
        <end position="234"/>
    </location>
</feature>
<dbReference type="GO" id="GO:0006508">
    <property type="term" value="P:proteolysis"/>
    <property type="evidence" value="ECO:0007669"/>
    <property type="project" value="UniProtKB-KW"/>
</dbReference>
<feature type="transmembrane region" description="Helical" evidence="1">
    <location>
        <begin position="251"/>
        <end position="273"/>
    </location>
</feature>
<protein>
    <submittedName>
        <fullName evidence="3">CAAX amino terminal protease self-immunity</fullName>
    </submittedName>
</protein>
<dbReference type="InterPro" id="IPR003675">
    <property type="entry name" value="Rce1/LyrA-like_dom"/>
</dbReference>
<keyword evidence="1" id="KW-0812">Transmembrane</keyword>
<keyword evidence="3" id="KW-0378">Hydrolase</keyword>
<keyword evidence="3" id="KW-0645">Protease</keyword>
<keyword evidence="1" id="KW-1133">Transmembrane helix</keyword>
<dbReference type="GO" id="GO:0004175">
    <property type="term" value="F:endopeptidase activity"/>
    <property type="evidence" value="ECO:0007669"/>
    <property type="project" value="UniProtKB-ARBA"/>
</dbReference>
<dbReference type="InterPro" id="IPR042150">
    <property type="entry name" value="MmRce1-like"/>
</dbReference>
<evidence type="ECO:0000313" key="3">
    <source>
        <dbReference type="EMBL" id="QGZ95099.1"/>
    </source>
</evidence>
<accession>A0A6I6MK94</accession>
<dbReference type="Proteomes" id="UP000431269">
    <property type="component" value="Chromosome"/>
</dbReference>
<dbReference type="Pfam" id="PF02517">
    <property type="entry name" value="Rce1-like"/>
    <property type="match status" value="1"/>
</dbReference>
<feature type="transmembrane region" description="Helical" evidence="1">
    <location>
        <begin position="197"/>
        <end position="214"/>
    </location>
</feature>
<dbReference type="KEGG" id="tsv:DSM104635_01940"/>
<reference evidence="4" key="1">
    <citation type="submission" date="2019-12" db="EMBL/GenBank/DDBJ databases">
        <title>Complete genome of Terracaulis silvestris 0127_4.</title>
        <authorList>
            <person name="Vieira S."/>
            <person name="Riedel T."/>
            <person name="Sproer C."/>
            <person name="Pascual J."/>
            <person name="Boedeker C."/>
            <person name="Overmann J."/>
        </authorList>
    </citation>
    <scope>NUCLEOTIDE SEQUENCE [LARGE SCALE GENOMIC DNA]</scope>
    <source>
        <strain evidence="4">0127_4</strain>
    </source>
</reference>
<proteinExistence type="predicted"/>
<dbReference type="EMBL" id="CP047045">
    <property type="protein sequence ID" value="QGZ95099.1"/>
    <property type="molecule type" value="Genomic_DNA"/>
</dbReference>
<feature type="transmembrane region" description="Helical" evidence="1">
    <location>
        <begin position="74"/>
        <end position="97"/>
    </location>
</feature>
<feature type="transmembrane region" description="Helical" evidence="1">
    <location>
        <begin position="157"/>
        <end position="177"/>
    </location>
</feature>
<dbReference type="GO" id="GO:0080120">
    <property type="term" value="P:CAAX-box protein maturation"/>
    <property type="evidence" value="ECO:0007669"/>
    <property type="project" value="UniProtKB-ARBA"/>
</dbReference>
<organism evidence="3 4">
    <name type="scientific">Terricaulis silvestris</name>
    <dbReference type="NCBI Taxonomy" id="2686094"/>
    <lineage>
        <taxon>Bacteria</taxon>
        <taxon>Pseudomonadati</taxon>
        <taxon>Pseudomonadota</taxon>
        <taxon>Alphaproteobacteria</taxon>
        <taxon>Caulobacterales</taxon>
        <taxon>Caulobacteraceae</taxon>
        <taxon>Terricaulis</taxon>
    </lineage>
</organism>
<evidence type="ECO:0000259" key="2">
    <source>
        <dbReference type="Pfam" id="PF02517"/>
    </source>
</evidence>